<comment type="subcellular location">
    <subcellularLocation>
        <location evidence="1">Cell membrane</location>
        <topology evidence="1">Multi-pass membrane protein</topology>
    </subcellularLocation>
</comment>
<dbReference type="InterPro" id="IPR015867">
    <property type="entry name" value="N-reg_PII/ATP_PRibTrfase_C"/>
</dbReference>
<sequence length="284" mass="30500">MLKKELFYDYFMITIGSLLTAMGLVIFLIPNKIAAGGVSGLATIIYYIFNLPVGKVMLALNIPLFIAGVKELGTKFGIRTLYGIVALSLATDLLTGKLAVITHDPLLASLYGGGLAGLGLGLVFRAKGTTGGTDLVAQIISKYTHFSPGKSLLIIDFCVITLAGLTFDAEQALYAFIALYVTSYAIDLVQEGLDIAKATFIISDCAPQIRQEILEEMDRGVTILKGEGGFSSNSKEILLCSISRSEVSDLKRLVHTIDEDAFVIITEAHEVLGEGFNEHKIKGV</sequence>
<evidence type="ECO:0000256" key="6">
    <source>
        <dbReference type="SAM" id="Phobius"/>
    </source>
</evidence>
<protein>
    <recommendedName>
        <fullName evidence="7">DUF2179 domain-containing protein</fullName>
    </recommendedName>
</protein>
<dbReference type="RefSeq" id="WP_015327813.1">
    <property type="nucleotide sequence ID" value="NC_019978.1"/>
</dbReference>
<organism evidence="8 9">
    <name type="scientific">Halobacteroides halobius (strain ATCC 35273 / DSM 5150 / MD-1)</name>
    <dbReference type="NCBI Taxonomy" id="748449"/>
    <lineage>
        <taxon>Bacteria</taxon>
        <taxon>Bacillati</taxon>
        <taxon>Bacillota</taxon>
        <taxon>Clostridia</taxon>
        <taxon>Halanaerobiales</taxon>
        <taxon>Halobacteroidaceae</taxon>
        <taxon>Halobacteroides</taxon>
    </lineage>
</organism>
<dbReference type="Proteomes" id="UP000010880">
    <property type="component" value="Chromosome"/>
</dbReference>
<dbReference type="AlphaFoldDB" id="L0KCJ0"/>
<keyword evidence="3 6" id="KW-0812">Transmembrane</keyword>
<dbReference type="PIRSF" id="PIRSF006483">
    <property type="entry name" value="Membrane_protein_YitT"/>
    <property type="match status" value="1"/>
</dbReference>
<evidence type="ECO:0000256" key="5">
    <source>
        <dbReference type="ARBA" id="ARBA00023136"/>
    </source>
</evidence>
<feature type="transmembrane region" description="Helical" evidence="6">
    <location>
        <begin position="7"/>
        <end position="29"/>
    </location>
</feature>
<gene>
    <name evidence="8" type="ordered locus">Halha_2223</name>
</gene>
<dbReference type="EMBL" id="CP003359">
    <property type="protein sequence ID" value="AGB42099.1"/>
    <property type="molecule type" value="Genomic_DNA"/>
</dbReference>
<dbReference type="InterPro" id="IPR051461">
    <property type="entry name" value="UPF0750_membrane"/>
</dbReference>
<feature type="domain" description="DUF2179" evidence="7">
    <location>
        <begin position="219"/>
        <end position="273"/>
    </location>
</feature>
<feature type="transmembrane region" description="Helical" evidence="6">
    <location>
        <begin position="44"/>
        <end position="69"/>
    </location>
</feature>
<name>L0KCJ0_HALHC</name>
<dbReference type="PANTHER" id="PTHR33545:SF9">
    <property type="entry name" value="UPF0750 MEMBRANE PROTEIN YITE"/>
    <property type="match status" value="1"/>
</dbReference>
<evidence type="ECO:0000256" key="1">
    <source>
        <dbReference type="ARBA" id="ARBA00004651"/>
    </source>
</evidence>
<keyword evidence="5 6" id="KW-0472">Membrane</keyword>
<dbReference type="PATRIC" id="fig|748449.3.peg.2140"/>
<dbReference type="KEGG" id="hhl:Halha_2223"/>
<dbReference type="HOGENOM" id="CLU_063199_1_1_9"/>
<proteinExistence type="predicted"/>
<dbReference type="GO" id="GO:0005886">
    <property type="term" value="C:plasma membrane"/>
    <property type="evidence" value="ECO:0007669"/>
    <property type="project" value="UniProtKB-SubCell"/>
</dbReference>
<reference evidence="9" key="1">
    <citation type="submission" date="2012-02" db="EMBL/GenBank/DDBJ databases">
        <title>The complete genome of Halobacteroides halobius DSM 5150.</title>
        <authorList>
            <person name="Lucas S."/>
            <person name="Copeland A."/>
            <person name="Lapidus A."/>
            <person name="Glavina del Rio T."/>
            <person name="Dalin E."/>
            <person name="Tice H."/>
            <person name="Bruce D."/>
            <person name="Goodwin L."/>
            <person name="Pitluck S."/>
            <person name="Peters L."/>
            <person name="Mikhailova N."/>
            <person name="Gu W."/>
            <person name="Kyrpides N."/>
            <person name="Mavromatis K."/>
            <person name="Ivanova N."/>
            <person name="Brettin T."/>
            <person name="Detter J.C."/>
            <person name="Han C."/>
            <person name="Larimer F."/>
            <person name="Land M."/>
            <person name="Hauser L."/>
            <person name="Markowitz V."/>
            <person name="Cheng J.-F."/>
            <person name="Hugenholtz P."/>
            <person name="Woyke T."/>
            <person name="Wu D."/>
            <person name="Tindall B."/>
            <person name="Pomrenke H."/>
            <person name="Brambilla E."/>
            <person name="Klenk H.-P."/>
            <person name="Eisen J.A."/>
        </authorList>
    </citation>
    <scope>NUCLEOTIDE SEQUENCE [LARGE SCALE GENOMIC DNA]</scope>
    <source>
        <strain evidence="9">ATCC 35273 / DSM 5150 / MD-1</strain>
    </source>
</reference>
<dbReference type="eggNOG" id="COG1284">
    <property type="taxonomic scope" value="Bacteria"/>
</dbReference>
<evidence type="ECO:0000256" key="3">
    <source>
        <dbReference type="ARBA" id="ARBA00022692"/>
    </source>
</evidence>
<evidence type="ECO:0000313" key="9">
    <source>
        <dbReference type="Proteomes" id="UP000010880"/>
    </source>
</evidence>
<dbReference type="Gene3D" id="3.30.70.120">
    <property type="match status" value="1"/>
</dbReference>
<accession>L0KCJ0</accession>
<evidence type="ECO:0000313" key="8">
    <source>
        <dbReference type="EMBL" id="AGB42099.1"/>
    </source>
</evidence>
<evidence type="ECO:0000256" key="2">
    <source>
        <dbReference type="ARBA" id="ARBA00022475"/>
    </source>
</evidence>
<dbReference type="CDD" id="cd16380">
    <property type="entry name" value="YitT_C"/>
    <property type="match status" value="1"/>
</dbReference>
<dbReference type="InterPro" id="IPR019264">
    <property type="entry name" value="DUF2179"/>
</dbReference>
<dbReference type="STRING" id="748449.Halha_2223"/>
<dbReference type="PANTHER" id="PTHR33545">
    <property type="entry name" value="UPF0750 MEMBRANE PROTEIN YITT-RELATED"/>
    <property type="match status" value="1"/>
</dbReference>
<evidence type="ECO:0000256" key="4">
    <source>
        <dbReference type="ARBA" id="ARBA00022989"/>
    </source>
</evidence>
<feature type="transmembrane region" description="Helical" evidence="6">
    <location>
        <begin position="106"/>
        <end position="124"/>
    </location>
</feature>
<feature type="transmembrane region" description="Helical" evidence="6">
    <location>
        <begin position="81"/>
        <end position="100"/>
    </location>
</feature>
<keyword evidence="9" id="KW-1185">Reference proteome</keyword>
<evidence type="ECO:0000259" key="7">
    <source>
        <dbReference type="Pfam" id="PF10035"/>
    </source>
</evidence>
<dbReference type="Pfam" id="PF10035">
    <property type="entry name" value="DUF2179"/>
    <property type="match status" value="1"/>
</dbReference>
<keyword evidence="4 6" id="KW-1133">Transmembrane helix</keyword>
<dbReference type="OrthoDB" id="3180973at2"/>
<keyword evidence="2" id="KW-1003">Cell membrane</keyword>
<dbReference type="InterPro" id="IPR003740">
    <property type="entry name" value="YitT"/>
</dbReference>
<dbReference type="Pfam" id="PF02588">
    <property type="entry name" value="YitT_membrane"/>
    <property type="match status" value="1"/>
</dbReference>